<dbReference type="SUPFAM" id="SSF52540">
    <property type="entry name" value="P-loop containing nucleoside triphosphate hydrolases"/>
    <property type="match status" value="1"/>
</dbReference>
<evidence type="ECO:0000259" key="3">
    <source>
        <dbReference type="PROSITE" id="PS50893"/>
    </source>
</evidence>
<dbReference type="CDD" id="cd03255">
    <property type="entry name" value="ABC_MJ0796_LolCDE_FtsE"/>
    <property type="match status" value="1"/>
</dbReference>
<evidence type="ECO:0000256" key="2">
    <source>
        <dbReference type="ARBA" id="ARBA00022448"/>
    </source>
</evidence>
<evidence type="ECO:0000256" key="1">
    <source>
        <dbReference type="ARBA" id="ARBA00005417"/>
    </source>
</evidence>
<protein>
    <recommendedName>
        <fullName evidence="3">ABC transporter domain-containing protein</fullName>
    </recommendedName>
</protein>
<evidence type="ECO:0000313" key="4">
    <source>
        <dbReference type="EMBL" id="SVA91782.1"/>
    </source>
</evidence>
<accession>A0A381ZSC6</accession>
<gene>
    <name evidence="4" type="ORF">METZ01_LOCUS144636</name>
</gene>
<name>A0A381ZSC6_9ZZZZ</name>
<organism evidence="4">
    <name type="scientific">marine metagenome</name>
    <dbReference type="NCBI Taxonomy" id="408172"/>
    <lineage>
        <taxon>unclassified sequences</taxon>
        <taxon>metagenomes</taxon>
        <taxon>ecological metagenomes</taxon>
    </lineage>
</organism>
<dbReference type="InterPro" id="IPR027417">
    <property type="entry name" value="P-loop_NTPase"/>
</dbReference>
<dbReference type="PROSITE" id="PS50893">
    <property type="entry name" value="ABC_TRANSPORTER_2"/>
    <property type="match status" value="1"/>
</dbReference>
<dbReference type="PANTHER" id="PTHR42798:SF2">
    <property type="entry name" value="ABC TRANSPORTER ATP-BINDING PROTEIN MG467-RELATED"/>
    <property type="match status" value="1"/>
</dbReference>
<dbReference type="Pfam" id="PF00005">
    <property type="entry name" value="ABC_tran"/>
    <property type="match status" value="1"/>
</dbReference>
<feature type="domain" description="ABC transporter" evidence="3">
    <location>
        <begin position="1"/>
        <end position="187"/>
    </location>
</feature>
<sequence>MGESGAGKSTLLNILGTLDVATSGSLMINKENINDLTQDQIAELRNKYFGFVFQFHHLLPDFTAFENVLIPNQIAGNDGDEKKAVELLGYIGLENRIDHFPSQLSGGERLRVAVVRALMNNPKLLLADEPTGNLDIGNSIKLMNLFQRINKDFDLTLIITTHNPKVALIGTKQYTLEGGALSLLETV</sequence>
<dbReference type="InterPro" id="IPR003439">
    <property type="entry name" value="ABC_transporter-like_ATP-bd"/>
</dbReference>
<reference evidence="4" key="1">
    <citation type="submission" date="2018-05" db="EMBL/GenBank/DDBJ databases">
        <authorList>
            <person name="Lanie J.A."/>
            <person name="Ng W.-L."/>
            <person name="Kazmierczak K.M."/>
            <person name="Andrzejewski T.M."/>
            <person name="Davidsen T.M."/>
            <person name="Wayne K.J."/>
            <person name="Tettelin H."/>
            <person name="Glass J.I."/>
            <person name="Rusch D."/>
            <person name="Podicherti R."/>
            <person name="Tsui H.-C.T."/>
            <person name="Winkler M.E."/>
        </authorList>
    </citation>
    <scope>NUCLEOTIDE SEQUENCE</scope>
</reference>
<dbReference type="GO" id="GO:0005524">
    <property type="term" value="F:ATP binding"/>
    <property type="evidence" value="ECO:0007669"/>
    <property type="project" value="InterPro"/>
</dbReference>
<keyword evidence="2" id="KW-0813">Transport</keyword>
<comment type="similarity">
    <text evidence="1">Belongs to the ABC transporter superfamily.</text>
</comment>
<dbReference type="PANTHER" id="PTHR42798">
    <property type="entry name" value="LIPOPROTEIN-RELEASING SYSTEM ATP-BINDING PROTEIN LOLD"/>
    <property type="match status" value="1"/>
</dbReference>
<dbReference type="EMBL" id="UINC01022352">
    <property type="protein sequence ID" value="SVA91782.1"/>
    <property type="molecule type" value="Genomic_DNA"/>
</dbReference>
<dbReference type="AlphaFoldDB" id="A0A381ZSC6"/>
<dbReference type="Gene3D" id="3.40.50.300">
    <property type="entry name" value="P-loop containing nucleotide triphosphate hydrolases"/>
    <property type="match status" value="1"/>
</dbReference>
<dbReference type="InterPro" id="IPR017911">
    <property type="entry name" value="MacB-like_ATP-bd"/>
</dbReference>
<proteinExistence type="inferred from homology"/>
<dbReference type="GO" id="GO:0016887">
    <property type="term" value="F:ATP hydrolysis activity"/>
    <property type="evidence" value="ECO:0007669"/>
    <property type="project" value="InterPro"/>
</dbReference>